<gene>
    <name evidence="2" type="ORF">Ahu01nite_023490</name>
</gene>
<feature type="domain" description="DUF4240" evidence="1">
    <location>
        <begin position="1"/>
        <end position="132"/>
    </location>
</feature>
<accession>A0ABQ3ZL12</accession>
<proteinExistence type="predicted"/>
<comment type="caution">
    <text evidence="2">The sequence shown here is derived from an EMBL/GenBank/DDBJ whole genome shotgun (WGS) entry which is preliminary data.</text>
</comment>
<protein>
    <recommendedName>
        <fullName evidence="1">DUF4240 domain-containing protein</fullName>
    </recommendedName>
</protein>
<dbReference type="RefSeq" id="WP_203836470.1">
    <property type="nucleotide sequence ID" value="NZ_BAAATV010000005.1"/>
</dbReference>
<dbReference type="Pfam" id="PF14024">
    <property type="entry name" value="DUF4240"/>
    <property type="match status" value="1"/>
</dbReference>
<organism evidence="2 3">
    <name type="scientific">Winogradskya humida</name>
    <dbReference type="NCBI Taxonomy" id="113566"/>
    <lineage>
        <taxon>Bacteria</taxon>
        <taxon>Bacillati</taxon>
        <taxon>Actinomycetota</taxon>
        <taxon>Actinomycetes</taxon>
        <taxon>Micromonosporales</taxon>
        <taxon>Micromonosporaceae</taxon>
        <taxon>Winogradskya</taxon>
    </lineage>
</organism>
<sequence>MDTTDVWHLIDQARADLTDPRDADDIAARATSLLAGRPPADIEAFAQPLWDLLAHSYRADLWAAAYTINGGASDDGFDYFRGWLIAQGQATYDQALTDPDSLADHPAVIQAAADEMELSGEDILGIAWTAHRQASGKDLPDNAFTITYPDLDPAWDFDFDNPEEIHRRLPKLAALFLEPDET</sequence>
<dbReference type="InterPro" id="IPR025334">
    <property type="entry name" value="DUF4240"/>
</dbReference>
<dbReference type="Proteomes" id="UP000603200">
    <property type="component" value="Unassembled WGS sequence"/>
</dbReference>
<evidence type="ECO:0000313" key="3">
    <source>
        <dbReference type="Proteomes" id="UP000603200"/>
    </source>
</evidence>
<reference evidence="2 3" key="1">
    <citation type="submission" date="2021-01" db="EMBL/GenBank/DDBJ databases">
        <title>Whole genome shotgun sequence of Actinoplanes humidus NBRC 14915.</title>
        <authorList>
            <person name="Komaki H."/>
            <person name="Tamura T."/>
        </authorList>
    </citation>
    <scope>NUCLEOTIDE SEQUENCE [LARGE SCALE GENOMIC DNA]</scope>
    <source>
        <strain evidence="2 3">NBRC 14915</strain>
    </source>
</reference>
<evidence type="ECO:0000313" key="2">
    <source>
        <dbReference type="EMBL" id="GIE19247.1"/>
    </source>
</evidence>
<dbReference type="EMBL" id="BOMN01000027">
    <property type="protein sequence ID" value="GIE19247.1"/>
    <property type="molecule type" value="Genomic_DNA"/>
</dbReference>
<keyword evidence="3" id="KW-1185">Reference proteome</keyword>
<name>A0ABQ3ZL12_9ACTN</name>
<evidence type="ECO:0000259" key="1">
    <source>
        <dbReference type="Pfam" id="PF14024"/>
    </source>
</evidence>